<dbReference type="Proteomes" id="UP001431209">
    <property type="component" value="Unassembled WGS sequence"/>
</dbReference>
<protein>
    <submittedName>
        <fullName evidence="2">Uncharacterized protein</fullName>
    </submittedName>
</protein>
<gene>
    <name evidence="2" type="ORF">AKO1_000148</name>
</gene>
<comment type="caution">
    <text evidence="2">The sequence shown here is derived from an EMBL/GenBank/DDBJ whole genome shotgun (WGS) entry which is preliminary data.</text>
</comment>
<evidence type="ECO:0000313" key="3">
    <source>
        <dbReference type="Proteomes" id="UP001431209"/>
    </source>
</evidence>
<evidence type="ECO:0000256" key="1">
    <source>
        <dbReference type="SAM" id="MobiDB-lite"/>
    </source>
</evidence>
<reference evidence="2 3" key="1">
    <citation type="submission" date="2024-03" db="EMBL/GenBank/DDBJ databases">
        <title>The Acrasis kona genome and developmental transcriptomes reveal deep origins of eukaryotic multicellular pathways.</title>
        <authorList>
            <person name="Sheikh S."/>
            <person name="Fu C.-J."/>
            <person name="Brown M.W."/>
            <person name="Baldauf S.L."/>
        </authorList>
    </citation>
    <scope>NUCLEOTIDE SEQUENCE [LARGE SCALE GENOMIC DNA]</scope>
    <source>
        <strain evidence="2 3">ATCC MYA-3509</strain>
    </source>
</reference>
<sequence>MSTIKQTKPRGREQRKLESDKHSFEKQRLAARKEGFQRNDPHTNPVEVLESGLSYQPNNQRFHVDVVGEEKAVRQYQIDKSKAITDQKRAVNIERENQRWKEIEKVSKKEETRLEDARANHKKNTSR</sequence>
<name>A0AAW2YN76_9EUKA</name>
<keyword evidence="3" id="KW-1185">Reference proteome</keyword>
<dbReference type="EMBL" id="JAOPGA020000386">
    <property type="protein sequence ID" value="KAL0478433.1"/>
    <property type="molecule type" value="Genomic_DNA"/>
</dbReference>
<organism evidence="2 3">
    <name type="scientific">Acrasis kona</name>
    <dbReference type="NCBI Taxonomy" id="1008807"/>
    <lineage>
        <taxon>Eukaryota</taxon>
        <taxon>Discoba</taxon>
        <taxon>Heterolobosea</taxon>
        <taxon>Tetramitia</taxon>
        <taxon>Eutetramitia</taxon>
        <taxon>Acrasidae</taxon>
        <taxon>Acrasis</taxon>
    </lineage>
</organism>
<feature type="region of interest" description="Disordered" evidence="1">
    <location>
        <begin position="108"/>
        <end position="127"/>
    </location>
</feature>
<accession>A0AAW2YN76</accession>
<feature type="region of interest" description="Disordered" evidence="1">
    <location>
        <begin position="1"/>
        <end position="26"/>
    </location>
</feature>
<feature type="compositionally biased region" description="Basic and acidic residues" evidence="1">
    <location>
        <begin position="10"/>
        <end position="26"/>
    </location>
</feature>
<feature type="compositionally biased region" description="Basic and acidic residues" evidence="1">
    <location>
        <begin position="108"/>
        <end position="119"/>
    </location>
</feature>
<proteinExistence type="predicted"/>
<dbReference type="AlphaFoldDB" id="A0AAW2YN76"/>
<evidence type="ECO:0000313" key="2">
    <source>
        <dbReference type="EMBL" id="KAL0478433.1"/>
    </source>
</evidence>